<evidence type="ECO:0000256" key="3">
    <source>
        <dbReference type="ARBA" id="ARBA00022490"/>
    </source>
</evidence>
<evidence type="ECO:0000256" key="4">
    <source>
        <dbReference type="ARBA" id="ARBA00022701"/>
    </source>
</evidence>
<keyword evidence="9" id="KW-0175">Coiled coil</keyword>
<dbReference type="Proteomes" id="UP000030754">
    <property type="component" value="Unassembled WGS sequence"/>
</dbReference>
<evidence type="ECO:0000256" key="7">
    <source>
        <dbReference type="ARBA" id="ARBA00022840"/>
    </source>
</evidence>
<dbReference type="GO" id="GO:0045505">
    <property type="term" value="F:dynein intermediate chain binding"/>
    <property type="evidence" value="ECO:0007669"/>
    <property type="project" value="InterPro"/>
</dbReference>
<evidence type="ECO:0000256" key="10">
    <source>
        <dbReference type="ARBA" id="ARBA00023175"/>
    </source>
</evidence>
<comment type="similarity">
    <text evidence="2">Belongs to the dynein heavy chain family.</text>
</comment>
<dbReference type="GO" id="GO:0005524">
    <property type="term" value="F:ATP binding"/>
    <property type="evidence" value="ECO:0007669"/>
    <property type="project" value="UniProtKB-KW"/>
</dbReference>
<evidence type="ECO:0000256" key="5">
    <source>
        <dbReference type="ARBA" id="ARBA00022737"/>
    </source>
</evidence>
<dbReference type="InterPro" id="IPR042222">
    <property type="entry name" value="Dynein_2_N"/>
</dbReference>
<keyword evidence="4" id="KW-0493">Microtubule</keyword>
<dbReference type="VEuPathDB" id="ToxoDB:ENH_00024560"/>
<dbReference type="FunFam" id="1.10.287.2620:FF:000001">
    <property type="entry name" value="Cytoplasmic dynein heavy chain 1"/>
    <property type="match status" value="1"/>
</dbReference>
<keyword evidence="11" id="KW-0206">Cytoskeleton</keyword>
<sequence length="599" mass="69282">MQIFEIARIQIKSNALTTVHSFLYSFAYSVASPHSSALSLCFTGSTLTDTDKTLFALRSVHVPEEEAAKLEKLAPAIDGFQAALDAAESMLIRTKKAMKIDAEMLVTSLARRTSDLFKQFMISAPFDGSSFKFEAATAFGILEGFKADLNKLAASREELSPILEFFGIEYHSNRDLEQMESDIDKLWDVWSLKNDWDEAWESMSSKPFYSLNVPEIYAQGDAFFNRLFKIKEGRDWPIWRRIQHELEQVIQALPLVTNLLDPAIRDRHWDRIKAEVAEGFDQRSREFTLKSVFHLELLRRSDLVSRLTEEARKEFKIEAALNEIISVWSSLELKIVPYKTNMLRVETDEDLLSTLEEHLLSLSTIKNDQFHVPFKDIVTYWESTLSVIAELLELLQQVQRQWAYLENVFRGSEDIRILLPQEATLFDRTDRLFFYTLLNFQQASTLVNACSQPNIKEELRLMNDDLEAIQKSLDDYLERKRQEFPRFYFVSNSDMLEILGDARDPEKAQNYIKKCFQGIKSLDLVAPVQSTSEGSYKAFASIDQECKSFVFYYTERGFTRPVEPLQEDVETNAGKQMALHRVKERDSSLFQDRYLLKGV</sequence>
<dbReference type="GO" id="GO:0005874">
    <property type="term" value="C:microtubule"/>
    <property type="evidence" value="ECO:0007669"/>
    <property type="project" value="UniProtKB-KW"/>
</dbReference>
<reference evidence="13" key="1">
    <citation type="submission" date="2013-10" db="EMBL/GenBank/DDBJ databases">
        <title>Genomic analysis of the causative agents of coccidiosis in chickens.</title>
        <authorList>
            <person name="Reid A.J."/>
            <person name="Blake D."/>
            <person name="Billington K."/>
            <person name="Browne H."/>
            <person name="Dunn M."/>
            <person name="Hung S."/>
            <person name="Kawahara F."/>
            <person name="Miranda-Saavedra D."/>
            <person name="Mourier T."/>
            <person name="Nagra H."/>
            <person name="Otto T.D."/>
            <person name="Rawlings N."/>
            <person name="Sanchez A."/>
            <person name="Sanders M."/>
            <person name="Subramaniam C."/>
            <person name="Tay Y."/>
            <person name="Dear P."/>
            <person name="Doerig C."/>
            <person name="Gruber A."/>
            <person name="Parkinson J."/>
            <person name="Shirley M."/>
            <person name="Wan K.L."/>
            <person name="Berriman M."/>
            <person name="Tomley F."/>
            <person name="Pain A."/>
        </authorList>
    </citation>
    <scope>NUCLEOTIDE SEQUENCE [LARGE SCALE GENOMIC DNA]</scope>
    <source>
        <strain evidence="13">Houghton</strain>
    </source>
</reference>
<dbReference type="InterPro" id="IPR026983">
    <property type="entry name" value="DHC"/>
</dbReference>
<gene>
    <name evidence="13" type="ORF">ENH_00024560</name>
</gene>
<organism evidence="13 14">
    <name type="scientific">Eimeria necatrix</name>
    <dbReference type="NCBI Taxonomy" id="51315"/>
    <lineage>
        <taxon>Eukaryota</taxon>
        <taxon>Sar</taxon>
        <taxon>Alveolata</taxon>
        <taxon>Apicomplexa</taxon>
        <taxon>Conoidasida</taxon>
        <taxon>Coccidia</taxon>
        <taxon>Eucoccidiorida</taxon>
        <taxon>Eimeriorina</taxon>
        <taxon>Eimeriidae</taxon>
        <taxon>Eimeria</taxon>
    </lineage>
</organism>
<name>U6MU63_9EIME</name>
<evidence type="ECO:0000256" key="11">
    <source>
        <dbReference type="ARBA" id="ARBA00023212"/>
    </source>
</evidence>
<keyword evidence="3" id="KW-0963">Cytoplasm</keyword>
<proteinExistence type="inferred from homology"/>
<evidence type="ECO:0000259" key="12">
    <source>
        <dbReference type="Pfam" id="PF08393"/>
    </source>
</evidence>
<dbReference type="Gene3D" id="1.20.140.100">
    <property type="entry name" value="Dynein heavy chain, N-terminal domain 2"/>
    <property type="match status" value="1"/>
</dbReference>
<keyword evidence="8" id="KW-0243">Dynein</keyword>
<keyword evidence="6" id="KW-0547">Nucleotide-binding</keyword>
<dbReference type="EMBL" id="HG723691">
    <property type="protein sequence ID" value="CDJ66608.1"/>
    <property type="molecule type" value="Genomic_DNA"/>
</dbReference>
<evidence type="ECO:0000313" key="13">
    <source>
        <dbReference type="EMBL" id="CDJ66608.1"/>
    </source>
</evidence>
<evidence type="ECO:0000313" key="14">
    <source>
        <dbReference type="Proteomes" id="UP000030754"/>
    </source>
</evidence>
<dbReference type="GO" id="GO:0007018">
    <property type="term" value="P:microtubule-based movement"/>
    <property type="evidence" value="ECO:0007669"/>
    <property type="project" value="InterPro"/>
</dbReference>
<evidence type="ECO:0000256" key="9">
    <source>
        <dbReference type="ARBA" id="ARBA00023054"/>
    </source>
</evidence>
<dbReference type="InterPro" id="IPR042228">
    <property type="entry name" value="Dynein_linker_3"/>
</dbReference>
<dbReference type="GO" id="GO:0030286">
    <property type="term" value="C:dynein complex"/>
    <property type="evidence" value="ECO:0007669"/>
    <property type="project" value="UniProtKB-KW"/>
</dbReference>
<comment type="subcellular location">
    <subcellularLocation>
        <location evidence="1">Cytoplasm</location>
        <location evidence="1">Cytoskeleton</location>
    </subcellularLocation>
</comment>
<keyword evidence="5" id="KW-0677">Repeat</keyword>
<evidence type="ECO:0000256" key="2">
    <source>
        <dbReference type="ARBA" id="ARBA00008887"/>
    </source>
</evidence>
<dbReference type="Gene3D" id="1.10.287.2620">
    <property type="match status" value="1"/>
</dbReference>
<dbReference type="GeneID" id="25472626"/>
<dbReference type="PANTHER" id="PTHR45703">
    <property type="entry name" value="DYNEIN HEAVY CHAIN"/>
    <property type="match status" value="1"/>
</dbReference>
<dbReference type="FunFam" id="1.20.140.100:FF:000001">
    <property type="entry name" value="dynein heavy chain 17, axonemal"/>
    <property type="match status" value="1"/>
</dbReference>
<keyword evidence="14" id="KW-1185">Reference proteome</keyword>
<evidence type="ECO:0000256" key="6">
    <source>
        <dbReference type="ARBA" id="ARBA00022741"/>
    </source>
</evidence>
<dbReference type="RefSeq" id="XP_013435075.1">
    <property type="nucleotide sequence ID" value="XM_013579621.1"/>
</dbReference>
<keyword evidence="10" id="KW-0505">Motor protein</keyword>
<dbReference type="GO" id="GO:0051959">
    <property type="term" value="F:dynein light intermediate chain binding"/>
    <property type="evidence" value="ECO:0007669"/>
    <property type="project" value="InterPro"/>
</dbReference>
<dbReference type="Pfam" id="PF08393">
    <property type="entry name" value="DHC_N2"/>
    <property type="match status" value="1"/>
</dbReference>
<keyword evidence="7" id="KW-0067">ATP-binding</keyword>
<evidence type="ECO:0000256" key="8">
    <source>
        <dbReference type="ARBA" id="ARBA00023017"/>
    </source>
</evidence>
<reference evidence="13" key="2">
    <citation type="submission" date="2013-10" db="EMBL/GenBank/DDBJ databases">
        <authorList>
            <person name="Aslett M."/>
        </authorList>
    </citation>
    <scope>NUCLEOTIDE SEQUENCE [LARGE SCALE GENOMIC DNA]</scope>
    <source>
        <strain evidence="13">Houghton</strain>
    </source>
</reference>
<accession>U6MU63</accession>
<dbReference type="OrthoDB" id="424516at2759"/>
<dbReference type="InterPro" id="IPR013602">
    <property type="entry name" value="Dynein_heavy_linker"/>
</dbReference>
<dbReference type="Gene3D" id="3.20.180.20">
    <property type="entry name" value="Dynein heavy chain, N-terminal domain 2"/>
    <property type="match status" value="1"/>
</dbReference>
<evidence type="ECO:0000256" key="1">
    <source>
        <dbReference type="ARBA" id="ARBA00004245"/>
    </source>
</evidence>
<feature type="domain" description="Dynein heavy chain linker" evidence="12">
    <location>
        <begin position="176"/>
        <end position="546"/>
    </location>
</feature>
<dbReference type="AlphaFoldDB" id="U6MU63"/>
<dbReference type="PANTHER" id="PTHR45703:SF32">
    <property type="entry name" value="DYNEINS HEAVY CHAIN"/>
    <property type="match status" value="1"/>
</dbReference>
<protein>
    <recommendedName>
        <fullName evidence="12">Dynein heavy chain linker domain-containing protein</fullName>
    </recommendedName>
</protein>